<evidence type="ECO:0000259" key="2">
    <source>
        <dbReference type="PROSITE" id="PS50110"/>
    </source>
</evidence>
<dbReference type="Gene3D" id="3.40.50.2300">
    <property type="match status" value="1"/>
</dbReference>
<dbReference type="InterPro" id="IPR011006">
    <property type="entry name" value="CheY-like_superfamily"/>
</dbReference>
<name>A0A6N8F6G4_9GAMM</name>
<keyword evidence="1" id="KW-0597">Phosphoprotein</keyword>
<evidence type="ECO:0000256" key="1">
    <source>
        <dbReference type="PROSITE-ProRule" id="PRU00169"/>
    </source>
</evidence>
<dbReference type="SMART" id="SM00448">
    <property type="entry name" value="REC"/>
    <property type="match status" value="1"/>
</dbReference>
<dbReference type="GO" id="GO:0000160">
    <property type="term" value="P:phosphorelay signal transduction system"/>
    <property type="evidence" value="ECO:0007669"/>
    <property type="project" value="InterPro"/>
</dbReference>
<dbReference type="Pfam" id="PF00072">
    <property type="entry name" value="Response_reg"/>
    <property type="match status" value="1"/>
</dbReference>
<dbReference type="AlphaFoldDB" id="A0A6N8F6G4"/>
<dbReference type="EMBL" id="WOCD01000003">
    <property type="protein sequence ID" value="MUH72155.1"/>
    <property type="molecule type" value="Genomic_DNA"/>
</dbReference>
<dbReference type="SUPFAM" id="SSF52172">
    <property type="entry name" value="CheY-like"/>
    <property type="match status" value="1"/>
</dbReference>
<dbReference type="InterPro" id="IPR001789">
    <property type="entry name" value="Sig_transdc_resp-reg_receiver"/>
</dbReference>
<dbReference type="Proteomes" id="UP000439994">
    <property type="component" value="Unassembled WGS sequence"/>
</dbReference>
<dbReference type="InterPro" id="IPR052048">
    <property type="entry name" value="ST_Response_Regulator"/>
</dbReference>
<accession>A0A6N8F6G4</accession>
<dbReference type="OrthoDB" id="5637927at2"/>
<dbReference type="PANTHER" id="PTHR43228">
    <property type="entry name" value="TWO-COMPONENT RESPONSE REGULATOR"/>
    <property type="match status" value="1"/>
</dbReference>
<gene>
    <name evidence="3" type="ORF">GNP35_06490</name>
</gene>
<dbReference type="RefSeq" id="WP_155695354.1">
    <property type="nucleotide sequence ID" value="NZ_BAAAFQ010000004.1"/>
</dbReference>
<dbReference type="PANTHER" id="PTHR43228:SF1">
    <property type="entry name" value="TWO-COMPONENT RESPONSE REGULATOR ARR22"/>
    <property type="match status" value="1"/>
</dbReference>
<feature type="domain" description="Response regulatory" evidence="2">
    <location>
        <begin position="8"/>
        <end position="123"/>
    </location>
</feature>
<reference evidence="3 4" key="1">
    <citation type="submission" date="2019-11" db="EMBL/GenBank/DDBJ databases">
        <title>P. haliotis isolates from Z. marina roots.</title>
        <authorList>
            <person name="Cohen M."/>
            <person name="Jospin G."/>
            <person name="Eisen J.A."/>
            <person name="Coil D.A."/>
        </authorList>
    </citation>
    <scope>NUCLEOTIDE SEQUENCE [LARGE SCALE GENOMIC DNA]</scope>
    <source>
        <strain evidence="3 4">UCD-MCMsp1aY</strain>
    </source>
</reference>
<keyword evidence="4" id="KW-1185">Reference proteome</keyword>
<protein>
    <submittedName>
        <fullName evidence="3">Response regulator</fullName>
    </submittedName>
</protein>
<feature type="modified residue" description="4-aspartylphosphate" evidence="1">
    <location>
        <position position="58"/>
    </location>
</feature>
<dbReference type="PROSITE" id="PS50110">
    <property type="entry name" value="RESPONSE_REGULATORY"/>
    <property type="match status" value="1"/>
</dbReference>
<evidence type="ECO:0000313" key="3">
    <source>
        <dbReference type="EMBL" id="MUH72155.1"/>
    </source>
</evidence>
<evidence type="ECO:0000313" key="4">
    <source>
        <dbReference type="Proteomes" id="UP000439994"/>
    </source>
</evidence>
<proteinExistence type="predicted"/>
<sequence>MSELSATSVLIVDDVSSVRALLQETLSQLGMTDIAQAANGQEALDKFTSNLPDVVFLDIELPDANGQSLLKDMKNIKSNAHIIMVTAHGTVDNVKESIALGASGFIVKPFSPRKIASVLKTVSQS</sequence>
<comment type="caution">
    <text evidence="3">The sequence shown here is derived from an EMBL/GenBank/DDBJ whole genome shotgun (WGS) entry which is preliminary data.</text>
</comment>
<organism evidence="3 4">
    <name type="scientific">Psychrosphaera haliotis</name>
    <dbReference type="NCBI Taxonomy" id="555083"/>
    <lineage>
        <taxon>Bacteria</taxon>
        <taxon>Pseudomonadati</taxon>
        <taxon>Pseudomonadota</taxon>
        <taxon>Gammaproteobacteria</taxon>
        <taxon>Alteromonadales</taxon>
        <taxon>Pseudoalteromonadaceae</taxon>
        <taxon>Psychrosphaera</taxon>
    </lineage>
</organism>